<dbReference type="InterPro" id="IPR013515">
    <property type="entry name" value="Phytochrome_cen-reg"/>
</dbReference>
<dbReference type="InterPro" id="IPR001789">
    <property type="entry name" value="Sig_transdc_resp-reg_receiver"/>
</dbReference>
<sequence>MLPPRPGFGNRIGSEERGFPIRVSLGSYESQKRTPPEARLPEAGPDSLFSHLVEDEVVVESLQDSSTPSINHPQLHDPHVKSKTDAPELPLPILNTHPVQRENVDGAEHEYVLDHGGNSPVLAGTRTTFEDCEHEQIECPGRIQSFGVLVALAIGEDDKLVVCMVSENSSSILTRSPSELFRLDNFLDIVSDGARAEFSTRTRTIADAAHTTETSADPVVLQSAIQLNDGSILSLYCAMHFLSNGSHDLLICEFEREPTVDHNPGVPDQPVSTLLRGQTSMLGDSLPDLPRETMLVPTSTQLGPYRVEGLGLVAVIARIQTHLSGAKTVQELSDNLVKCVQDLTRFHRVMVYRFDVDLNGEVISELIDPRASVDSYKNLRFPASDIPAQARKLYQVNKVRFLFDRDESTSRLVCRSAAYLTPALDLSRSYLRAMSPIHIKYLTNMGVRSTMSISLELQGQLWGLVCCHGYGSRARSLPFPIREMCYWIGLCASSCLEKMSYATKLQSREVLEQLQTNKDPQSCVTASSDDILKLFRATSGFMVIHGEARSVGRHNSYQDAITLLRYLSLMNFSGVIACQSIVLDYPSLLSGRPIDSIAGFLFIPLSLTSQDFLLLFRDHQVREVNWAGQPPGDKDGIRNMSKLEPRHSFKKWTEKITGMSEQWTEEQCNHFATMVQVVYGNFIEVWKQQRSLAQSRLKRALLLNASHEVRTPLNAIINYLEIALEKPLDDDAKDLLQKSHSASKSLVYVIDDLLSISNTQDSHFSLLEAAFDPKSCIIDAIEPLSSRAQAKGLSFEYVTQEGIPDLVKGDAHRFQQVVVQLVTNSIKHTETGGVLLESRVISNSGTICVLEICVSDTGMGLTEQQLDDLFQDLEQVSGADEWDDRDDTSQAAVIQGTQTLPAPPPRQFTPKPLRSKLGLGLSMVGRFIHLRDGQFRMKSQKGIGTVATLNVPWLICEEPSPTILTLPEVPKGIHTESTSSALVVPSSNTLTPPDSLSIRVASSGAPPSENSALPLSNNGYPEPVLQPKTLMESTISSMTVVIADDNSINLSVLRRRLEIMGHTVLAGRDGQECFDLYQKYHTSVQFVLMDIDMPLVDGSEGTRMIRQAERKIRGEDIATSLALNHRLGVPIFAVSATLRKEQESVFKEAGFDGWLLKPIDFKRLRLLLDGALLESARNDGQYHVAEFNMGGWFDKT</sequence>
<evidence type="ECO:0000256" key="10">
    <source>
        <dbReference type="ARBA" id="ARBA00023170"/>
    </source>
</evidence>
<dbReference type="PANTHER" id="PTHR43065:SF10">
    <property type="entry name" value="PEROXIDE STRESS-ACTIVATED HISTIDINE KINASE MAK3"/>
    <property type="match status" value="1"/>
</dbReference>
<evidence type="ECO:0000256" key="9">
    <source>
        <dbReference type="ARBA" id="ARBA00023012"/>
    </source>
</evidence>
<dbReference type="InterPro" id="IPR003018">
    <property type="entry name" value="GAF"/>
</dbReference>
<feature type="domain" description="Response regulatory" evidence="15">
    <location>
        <begin position="1039"/>
        <end position="1172"/>
    </location>
</feature>
<evidence type="ECO:0000256" key="3">
    <source>
        <dbReference type="ARBA" id="ARBA00022606"/>
    </source>
</evidence>
<dbReference type="InterPro" id="IPR011006">
    <property type="entry name" value="CheY-like_superfamily"/>
</dbReference>
<accession>A0A9P4U2P3</accession>
<dbReference type="Gene3D" id="3.30.450.20">
    <property type="entry name" value="PAS domain"/>
    <property type="match status" value="1"/>
</dbReference>
<protein>
    <recommendedName>
        <fullName evidence="18">Phytochrome</fullName>
    </recommendedName>
</protein>
<comment type="caution">
    <text evidence="16">The sequence shown here is derived from an EMBL/GenBank/DDBJ whole genome shotgun (WGS) entry which is preliminary data.</text>
</comment>
<dbReference type="Gene3D" id="3.30.565.10">
    <property type="entry name" value="Histidine kinase-like ATPase, C-terminal domain"/>
    <property type="match status" value="1"/>
</dbReference>
<evidence type="ECO:0000256" key="7">
    <source>
        <dbReference type="ARBA" id="ARBA00022840"/>
    </source>
</evidence>
<dbReference type="InterPro" id="IPR003661">
    <property type="entry name" value="HisK_dim/P_dom"/>
</dbReference>
<dbReference type="Gene3D" id="3.30.450.270">
    <property type="match status" value="1"/>
</dbReference>
<reference evidence="16" key="1">
    <citation type="journal article" date="2020" name="Stud. Mycol.">
        <title>101 Dothideomycetes genomes: a test case for predicting lifestyles and emergence of pathogens.</title>
        <authorList>
            <person name="Haridas S."/>
            <person name="Albert R."/>
            <person name="Binder M."/>
            <person name="Bloem J."/>
            <person name="Labutti K."/>
            <person name="Salamov A."/>
            <person name="Andreopoulos B."/>
            <person name="Baker S."/>
            <person name="Barry K."/>
            <person name="Bills G."/>
            <person name="Bluhm B."/>
            <person name="Cannon C."/>
            <person name="Castanera R."/>
            <person name="Culley D."/>
            <person name="Daum C."/>
            <person name="Ezra D."/>
            <person name="Gonzalez J."/>
            <person name="Henrissat B."/>
            <person name="Kuo A."/>
            <person name="Liang C."/>
            <person name="Lipzen A."/>
            <person name="Lutzoni F."/>
            <person name="Magnuson J."/>
            <person name="Mondo S."/>
            <person name="Nolan M."/>
            <person name="Ohm R."/>
            <person name="Pangilinan J."/>
            <person name="Park H.-J."/>
            <person name="Ramirez L."/>
            <person name="Alfaro M."/>
            <person name="Sun H."/>
            <person name="Tritt A."/>
            <person name="Yoshinaga Y."/>
            <person name="Zwiers L.-H."/>
            <person name="Turgeon B."/>
            <person name="Goodwin S."/>
            <person name="Spatafora J."/>
            <person name="Crous P."/>
            <person name="Grigoriev I."/>
        </authorList>
    </citation>
    <scope>NUCLEOTIDE SEQUENCE</scope>
    <source>
        <strain evidence="16">CBS 130266</strain>
    </source>
</reference>
<dbReference type="InterPro" id="IPR035965">
    <property type="entry name" value="PAS-like_dom_sf"/>
</dbReference>
<gene>
    <name evidence="16" type="ORF">EJ08DRAFT_494567</name>
</gene>
<evidence type="ECO:0000256" key="5">
    <source>
        <dbReference type="ARBA" id="ARBA00022741"/>
    </source>
</evidence>
<dbReference type="CDD" id="cd00082">
    <property type="entry name" value="HisKA"/>
    <property type="match status" value="1"/>
</dbReference>
<dbReference type="Gene3D" id="3.40.50.2300">
    <property type="match status" value="1"/>
</dbReference>
<dbReference type="Gene3D" id="3.30.450.40">
    <property type="match status" value="1"/>
</dbReference>
<keyword evidence="10" id="KW-0675">Receptor</keyword>
<dbReference type="Pfam" id="PF00360">
    <property type="entry name" value="PHY"/>
    <property type="match status" value="1"/>
</dbReference>
<keyword evidence="7" id="KW-0067">ATP-binding</keyword>
<keyword evidence="8" id="KW-0157">Chromophore</keyword>
<dbReference type="InterPro" id="IPR016132">
    <property type="entry name" value="Phyto_chromo_attachment"/>
</dbReference>
<dbReference type="SUPFAM" id="SSF55874">
    <property type="entry name" value="ATPase domain of HSP90 chaperone/DNA topoisomerase II/histidine kinase"/>
    <property type="match status" value="1"/>
</dbReference>
<evidence type="ECO:0000256" key="12">
    <source>
        <dbReference type="SAM" id="MobiDB-lite"/>
    </source>
</evidence>
<evidence type="ECO:0000256" key="4">
    <source>
        <dbReference type="ARBA" id="ARBA00022679"/>
    </source>
</evidence>
<evidence type="ECO:0000259" key="15">
    <source>
        <dbReference type="PROSITE" id="PS50110"/>
    </source>
</evidence>
<dbReference type="SMART" id="SM00387">
    <property type="entry name" value="HATPase_c"/>
    <property type="match status" value="1"/>
</dbReference>
<organism evidence="16 17">
    <name type="scientific">Tothia fuscella</name>
    <dbReference type="NCBI Taxonomy" id="1048955"/>
    <lineage>
        <taxon>Eukaryota</taxon>
        <taxon>Fungi</taxon>
        <taxon>Dikarya</taxon>
        <taxon>Ascomycota</taxon>
        <taxon>Pezizomycotina</taxon>
        <taxon>Dothideomycetes</taxon>
        <taxon>Pleosporomycetidae</taxon>
        <taxon>Venturiales</taxon>
        <taxon>Cylindrosympodiaceae</taxon>
        <taxon>Tothia</taxon>
    </lineage>
</organism>
<dbReference type="InterPro" id="IPR029016">
    <property type="entry name" value="GAF-like_dom_sf"/>
</dbReference>
<dbReference type="SUPFAM" id="SSF52172">
    <property type="entry name" value="CheY-like"/>
    <property type="match status" value="1"/>
</dbReference>
<dbReference type="GO" id="GO:0005524">
    <property type="term" value="F:ATP binding"/>
    <property type="evidence" value="ECO:0007669"/>
    <property type="project" value="UniProtKB-KW"/>
</dbReference>
<dbReference type="PROSITE" id="PS50046">
    <property type="entry name" value="PHYTOCHROME_2"/>
    <property type="match status" value="1"/>
</dbReference>
<keyword evidence="2 11" id="KW-0597">Phosphoprotein</keyword>
<dbReference type="GO" id="GO:0009584">
    <property type="term" value="P:detection of visible light"/>
    <property type="evidence" value="ECO:0007669"/>
    <property type="project" value="InterPro"/>
</dbReference>
<dbReference type="PRINTS" id="PR00344">
    <property type="entry name" value="BCTRLSENSOR"/>
</dbReference>
<keyword evidence="9" id="KW-0902">Two-component regulatory system</keyword>
<dbReference type="GO" id="GO:0009881">
    <property type="term" value="F:photoreceptor activity"/>
    <property type="evidence" value="ECO:0007669"/>
    <property type="project" value="UniProtKB-KW"/>
</dbReference>
<dbReference type="PROSITE" id="PS50109">
    <property type="entry name" value="HIS_KIN"/>
    <property type="match status" value="1"/>
</dbReference>
<dbReference type="SUPFAM" id="SSF47384">
    <property type="entry name" value="Homodimeric domain of signal transducing histidine kinase"/>
    <property type="match status" value="1"/>
</dbReference>
<keyword evidence="5" id="KW-0547">Nucleotide-binding</keyword>
<dbReference type="InterPro" id="IPR013654">
    <property type="entry name" value="PAS_2"/>
</dbReference>
<evidence type="ECO:0008006" key="18">
    <source>
        <dbReference type="Google" id="ProtNLM"/>
    </source>
</evidence>
<feature type="compositionally biased region" description="Basic and acidic residues" evidence="12">
    <location>
        <begin position="74"/>
        <end position="86"/>
    </location>
</feature>
<evidence type="ECO:0000256" key="1">
    <source>
        <dbReference type="ARBA" id="ARBA00022543"/>
    </source>
</evidence>
<feature type="modified residue" description="4-aspartylphosphate" evidence="11">
    <location>
        <position position="1090"/>
    </location>
</feature>
<feature type="region of interest" description="Disordered" evidence="12">
    <location>
        <begin position="1"/>
        <end position="44"/>
    </location>
</feature>
<evidence type="ECO:0000259" key="14">
    <source>
        <dbReference type="PROSITE" id="PS50109"/>
    </source>
</evidence>
<dbReference type="Pfam" id="PF08446">
    <property type="entry name" value="PAS_2"/>
    <property type="match status" value="1"/>
</dbReference>
<dbReference type="AlphaFoldDB" id="A0A9P4U2P3"/>
<dbReference type="InterPro" id="IPR043150">
    <property type="entry name" value="Phytochrome_PHY_sf"/>
</dbReference>
<feature type="region of interest" description="Disordered" evidence="12">
    <location>
        <begin position="65"/>
        <end position="92"/>
    </location>
</feature>
<keyword evidence="1" id="KW-0600">Photoreceptor protein</keyword>
<dbReference type="SUPFAM" id="SSF55781">
    <property type="entry name" value="GAF domain-like"/>
    <property type="match status" value="2"/>
</dbReference>
<dbReference type="CDD" id="cd17546">
    <property type="entry name" value="REC_hyHK_CKI1_RcsC-like"/>
    <property type="match status" value="1"/>
</dbReference>
<feature type="domain" description="Histidine kinase" evidence="14">
    <location>
        <begin position="704"/>
        <end position="955"/>
    </location>
</feature>
<dbReference type="Pfam" id="PF00512">
    <property type="entry name" value="HisKA"/>
    <property type="match status" value="1"/>
</dbReference>
<keyword evidence="4" id="KW-0808">Transferase</keyword>
<dbReference type="GO" id="GO:0000155">
    <property type="term" value="F:phosphorelay sensor kinase activity"/>
    <property type="evidence" value="ECO:0007669"/>
    <property type="project" value="InterPro"/>
</dbReference>
<dbReference type="Gene3D" id="1.10.287.130">
    <property type="match status" value="1"/>
</dbReference>
<dbReference type="InterPro" id="IPR004358">
    <property type="entry name" value="Sig_transdc_His_kin-like_C"/>
</dbReference>
<keyword evidence="6" id="KW-0418">Kinase</keyword>
<proteinExistence type="predicted"/>
<dbReference type="Pfam" id="PF02518">
    <property type="entry name" value="HATPase_c"/>
    <property type="match status" value="1"/>
</dbReference>
<dbReference type="EMBL" id="MU007017">
    <property type="protein sequence ID" value="KAF2434152.1"/>
    <property type="molecule type" value="Genomic_DNA"/>
</dbReference>
<evidence type="ECO:0000313" key="16">
    <source>
        <dbReference type="EMBL" id="KAF2434152.1"/>
    </source>
</evidence>
<feature type="domain" description="Phytochrome chromophore attachment site" evidence="13">
    <location>
        <begin position="328"/>
        <end position="485"/>
    </location>
</feature>
<feature type="compositionally biased region" description="Basic and acidic residues" evidence="12">
    <location>
        <begin position="30"/>
        <end position="40"/>
    </location>
</feature>
<evidence type="ECO:0000256" key="8">
    <source>
        <dbReference type="ARBA" id="ARBA00022991"/>
    </source>
</evidence>
<dbReference type="OrthoDB" id="2015534at2759"/>
<dbReference type="Pfam" id="PF01590">
    <property type="entry name" value="GAF"/>
    <property type="match status" value="1"/>
</dbReference>
<name>A0A9P4U2P3_9PEZI</name>
<dbReference type="InterPro" id="IPR003594">
    <property type="entry name" value="HATPase_dom"/>
</dbReference>
<evidence type="ECO:0000313" key="17">
    <source>
        <dbReference type="Proteomes" id="UP000800235"/>
    </source>
</evidence>
<evidence type="ECO:0000256" key="6">
    <source>
        <dbReference type="ARBA" id="ARBA00022777"/>
    </source>
</evidence>
<dbReference type="InterPro" id="IPR036890">
    <property type="entry name" value="HATPase_C_sf"/>
</dbReference>
<dbReference type="GO" id="GO:0006355">
    <property type="term" value="P:regulation of DNA-templated transcription"/>
    <property type="evidence" value="ECO:0007669"/>
    <property type="project" value="InterPro"/>
</dbReference>
<evidence type="ECO:0000259" key="13">
    <source>
        <dbReference type="PROSITE" id="PS50046"/>
    </source>
</evidence>
<keyword evidence="3" id="KW-0716">Sensory transduction</keyword>
<dbReference type="PROSITE" id="PS50110">
    <property type="entry name" value="RESPONSE_REGULATORY"/>
    <property type="match status" value="1"/>
</dbReference>
<dbReference type="SUPFAM" id="SSF55785">
    <property type="entry name" value="PYP-like sensor domain (PAS domain)"/>
    <property type="match status" value="1"/>
</dbReference>
<dbReference type="Proteomes" id="UP000800235">
    <property type="component" value="Unassembled WGS sequence"/>
</dbReference>
<dbReference type="SMART" id="SM00388">
    <property type="entry name" value="HisKA"/>
    <property type="match status" value="1"/>
</dbReference>
<evidence type="ECO:0000256" key="11">
    <source>
        <dbReference type="PROSITE-ProRule" id="PRU00169"/>
    </source>
</evidence>
<keyword evidence="17" id="KW-1185">Reference proteome</keyword>
<dbReference type="Pfam" id="PF00072">
    <property type="entry name" value="Response_reg"/>
    <property type="match status" value="1"/>
</dbReference>
<dbReference type="InterPro" id="IPR036097">
    <property type="entry name" value="HisK_dim/P_sf"/>
</dbReference>
<evidence type="ECO:0000256" key="2">
    <source>
        <dbReference type="ARBA" id="ARBA00022553"/>
    </source>
</evidence>
<dbReference type="InterPro" id="IPR005467">
    <property type="entry name" value="His_kinase_dom"/>
</dbReference>
<dbReference type="PANTHER" id="PTHR43065">
    <property type="entry name" value="SENSOR HISTIDINE KINASE"/>
    <property type="match status" value="1"/>
</dbReference>
<dbReference type="SMART" id="SM00448">
    <property type="entry name" value="REC"/>
    <property type="match status" value="1"/>
</dbReference>